<dbReference type="SUPFAM" id="SSF53474">
    <property type="entry name" value="alpha/beta-Hydrolases"/>
    <property type="match status" value="1"/>
</dbReference>
<dbReference type="InterPro" id="IPR000073">
    <property type="entry name" value="AB_hydrolase_1"/>
</dbReference>
<reference evidence="2 3" key="1">
    <citation type="submission" date="2024-09" db="EMBL/GenBank/DDBJ databases">
        <authorList>
            <person name="Sun Q."/>
            <person name="Mori K."/>
        </authorList>
    </citation>
    <scope>NUCLEOTIDE SEQUENCE [LARGE SCALE GENOMIC DNA]</scope>
    <source>
        <strain evidence="2 3">CCM 4839</strain>
    </source>
</reference>
<comment type="caution">
    <text evidence="2">The sequence shown here is derived from an EMBL/GenBank/DDBJ whole genome shotgun (WGS) entry which is preliminary data.</text>
</comment>
<gene>
    <name evidence="2" type="ORF">ACFFJ8_22545</name>
</gene>
<evidence type="ECO:0000313" key="2">
    <source>
        <dbReference type="EMBL" id="MFC0394136.1"/>
    </source>
</evidence>
<feature type="domain" description="AB hydrolase-1" evidence="1">
    <location>
        <begin position="34"/>
        <end position="74"/>
    </location>
</feature>
<dbReference type="Proteomes" id="UP001589818">
    <property type="component" value="Unassembled WGS sequence"/>
</dbReference>
<evidence type="ECO:0000259" key="1">
    <source>
        <dbReference type="Pfam" id="PF00561"/>
    </source>
</evidence>
<dbReference type="Pfam" id="PF00561">
    <property type="entry name" value="Abhydrolase_1"/>
    <property type="match status" value="1"/>
</dbReference>
<keyword evidence="3" id="KW-1185">Reference proteome</keyword>
<name>A0ABV6JE96_9BACL</name>
<dbReference type="RefSeq" id="WP_204822418.1">
    <property type="nucleotide sequence ID" value="NZ_JANHOF010000022.1"/>
</dbReference>
<evidence type="ECO:0000313" key="3">
    <source>
        <dbReference type="Proteomes" id="UP001589818"/>
    </source>
</evidence>
<proteinExistence type="predicted"/>
<protein>
    <submittedName>
        <fullName evidence="2">Alpha/beta fold hydrolase</fullName>
    </submittedName>
</protein>
<dbReference type="GO" id="GO:0016787">
    <property type="term" value="F:hydrolase activity"/>
    <property type="evidence" value="ECO:0007669"/>
    <property type="project" value="UniProtKB-KW"/>
</dbReference>
<dbReference type="Gene3D" id="3.40.50.1820">
    <property type="entry name" value="alpha/beta hydrolase"/>
    <property type="match status" value="1"/>
</dbReference>
<sequence length="78" mass="8834">MSNTGYNSSAIRKFFYVGNLWLSYLDYGGDSERVLVMLHGYMANARSFSELAVCFKDWRVIAMDQRGHGRSGRLLSGC</sequence>
<keyword evidence="2" id="KW-0378">Hydrolase</keyword>
<dbReference type="InterPro" id="IPR029058">
    <property type="entry name" value="AB_hydrolase_fold"/>
</dbReference>
<organism evidence="2 3">
    <name type="scientific">Paenibacillus mendelii</name>
    <dbReference type="NCBI Taxonomy" id="206163"/>
    <lineage>
        <taxon>Bacteria</taxon>
        <taxon>Bacillati</taxon>
        <taxon>Bacillota</taxon>
        <taxon>Bacilli</taxon>
        <taxon>Bacillales</taxon>
        <taxon>Paenibacillaceae</taxon>
        <taxon>Paenibacillus</taxon>
    </lineage>
</organism>
<accession>A0ABV6JE96</accession>
<dbReference type="EMBL" id="JBHLVF010000039">
    <property type="protein sequence ID" value="MFC0394136.1"/>
    <property type="molecule type" value="Genomic_DNA"/>
</dbReference>